<keyword evidence="2" id="KW-1185">Reference proteome</keyword>
<reference evidence="1 2" key="1">
    <citation type="submission" date="2024-06" db="EMBL/GenBank/DDBJ databases">
        <title>The Natural Products Discovery Center: Release of the First 8490 Sequenced Strains for Exploring Actinobacteria Biosynthetic Diversity.</title>
        <authorList>
            <person name="Kalkreuter E."/>
            <person name="Kautsar S.A."/>
            <person name="Yang D."/>
            <person name="Bader C.D."/>
            <person name="Teijaro C.N."/>
            <person name="Fluegel L."/>
            <person name="Davis C.M."/>
            <person name="Simpson J.R."/>
            <person name="Lauterbach L."/>
            <person name="Steele A.D."/>
            <person name="Gui C."/>
            <person name="Meng S."/>
            <person name="Li G."/>
            <person name="Viehrig K."/>
            <person name="Ye F."/>
            <person name="Su P."/>
            <person name="Kiefer A.F."/>
            <person name="Nichols A."/>
            <person name="Cepeda A.J."/>
            <person name="Yan W."/>
            <person name="Fan B."/>
            <person name="Jiang Y."/>
            <person name="Adhikari A."/>
            <person name="Zheng C.-J."/>
            <person name="Schuster L."/>
            <person name="Cowan T.M."/>
            <person name="Smanski M.J."/>
            <person name="Chevrette M.G."/>
            <person name="De Carvalho L.P.S."/>
            <person name="Shen B."/>
        </authorList>
    </citation>
    <scope>NUCLEOTIDE SEQUENCE [LARGE SCALE GENOMIC DNA]</scope>
    <source>
        <strain evidence="1 2">NPDC000234</strain>
    </source>
</reference>
<dbReference type="RefSeq" id="WP_350793033.1">
    <property type="nucleotide sequence ID" value="NZ_JBEPEK010001079.1"/>
</dbReference>
<accession>A0ABV1XGK5</accession>
<dbReference type="EMBL" id="JBEPEK010001079">
    <property type="protein sequence ID" value="MER7188181.1"/>
    <property type="molecule type" value="Genomic_DNA"/>
</dbReference>
<dbReference type="Proteomes" id="UP001474181">
    <property type="component" value="Unassembled WGS sequence"/>
</dbReference>
<name>A0ABV1XGK5_9ACTN</name>
<gene>
    <name evidence="1" type="ORF">ABT404_53495</name>
</gene>
<evidence type="ECO:0008006" key="3">
    <source>
        <dbReference type="Google" id="ProtNLM"/>
    </source>
</evidence>
<comment type="caution">
    <text evidence="1">The sequence shown here is derived from an EMBL/GenBank/DDBJ whole genome shotgun (WGS) entry which is preliminary data.</text>
</comment>
<evidence type="ECO:0000313" key="1">
    <source>
        <dbReference type="EMBL" id="MER7188181.1"/>
    </source>
</evidence>
<sequence>MTMPYSITTPPVPARFLLLGDSHAGCVGRAAQQAGLPFVGGPVGSGRDFLGPFLDVDDDGGGGGGDGGGDLVFRDAETRRLVREFLDELGATGFAGLDVPLVCTFGLSAHTVATRQNWDIHRDRHGTVPEGFLRSGLFGDLVRASVRGALAFYDRTAALGLRVLALMPPQRVPGMSAPEVFFAAQDVVGAELTARGVELVDLRARVTDGAGQQRPAFCQADDTIHGNLGFGRLVVAELLDRGL</sequence>
<evidence type="ECO:0000313" key="2">
    <source>
        <dbReference type="Proteomes" id="UP001474181"/>
    </source>
</evidence>
<proteinExistence type="predicted"/>
<protein>
    <recommendedName>
        <fullName evidence="3">SGNH hydrolase-type esterase domain-containing protein</fullName>
    </recommendedName>
</protein>
<organism evidence="1 2">
    <name type="scientific">Streptomyces hyaluromycini</name>
    <dbReference type="NCBI Taxonomy" id="1377993"/>
    <lineage>
        <taxon>Bacteria</taxon>
        <taxon>Bacillati</taxon>
        <taxon>Actinomycetota</taxon>
        <taxon>Actinomycetes</taxon>
        <taxon>Kitasatosporales</taxon>
        <taxon>Streptomycetaceae</taxon>
        <taxon>Streptomyces</taxon>
    </lineage>
</organism>